<dbReference type="InterPro" id="IPR051606">
    <property type="entry name" value="Polyketide_Oxido-like"/>
</dbReference>
<feature type="domain" description="NAD(P)-binding" evidence="1">
    <location>
        <begin position="9"/>
        <end position="211"/>
    </location>
</feature>
<dbReference type="AlphaFoldDB" id="A0A919SEK9"/>
<dbReference type="EMBL" id="BOQP01000007">
    <property type="protein sequence ID" value="GIM69638.1"/>
    <property type="molecule type" value="Genomic_DNA"/>
</dbReference>
<protein>
    <submittedName>
        <fullName evidence="2">NADH-flavin reductase</fullName>
    </submittedName>
</protein>
<evidence type="ECO:0000313" key="3">
    <source>
        <dbReference type="Proteomes" id="UP000680865"/>
    </source>
</evidence>
<reference evidence="2" key="1">
    <citation type="submission" date="2021-03" db="EMBL/GenBank/DDBJ databases">
        <title>Whole genome shotgun sequence of Actinoplanes consettensis NBRC 14913.</title>
        <authorList>
            <person name="Komaki H."/>
            <person name="Tamura T."/>
        </authorList>
    </citation>
    <scope>NUCLEOTIDE SEQUENCE</scope>
    <source>
        <strain evidence="2">NBRC 14913</strain>
    </source>
</reference>
<dbReference type="Pfam" id="PF13460">
    <property type="entry name" value="NAD_binding_10"/>
    <property type="match status" value="1"/>
</dbReference>
<dbReference type="InterPro" id="IPR036291">
    <property type="entry name" value="NAD(P)-bd_dom_sf"/>
</dbReference>
<dbReference type="PANTHER" id="PTHR43355">
    <property type="entry name" value="FLAVIN REDUCTASE (NADPH)"/>
    <property type="match status" value="1"/>
</dbReference>
<dbReference type="GO" id="GO:0042602">
    <property type="term" value="F:riboflavin reductase (NADPH) activity"/>
    <property type="evidence" value="ECO:0007669"/>
    <property type="project" value="TreeGrafter"/>
</dbReference>
<comment type="caution">
    <text evidence="2">The sequence shown here is derived from an EMBL/GenBank/DDBJ whole genome shotgun (WGS) entry which is preliminary data.</text>
</comment>
<gene>
    <name evidence="2" type="ORF">Aco04nite_16240</name>
</gene>
<dbReference type="SUPFAM" id="SSF51735">
    <property type="entry name" value="NAD(P)-binding Rossmann-fold domains"/>
    <property type="match status" value="1"/>
</dbReference>
<evidence type="ECO:0000313" key="2">
    <source>
        <dbReference type="EMBL" id="GIM69638.1"/>
    </source>
</evidence>
<name>A0A919SEK9_9ACTN</name>
<dbReference type="PANTHER" id="PTHR43355:SF2">
    <property type="entry name" value="FLAVIN REDUCTASE (NADPH)"/>
    <property type="match status" value="1"/>
</dbReference>
<organism evidence="2 3">
    <name type="scientific">Winogradskya consettensis</name>
    <dbReference type="NCBI Taxonomy" id="113560"/>
    <lineage>
        <taxon>Bacteria</taxon>
        <taxon>Bacillati</taxon>
        <taxon>Actinomycetota</taxon>
        <taxon>Actinomycetes</taxon>
        <taxon>Micromonosporales</taxon>
        <taxon>Micromonosporaceae</taxon>
        <taxon>Winogradskya</taxon>
    </lineage>
</organism>
<dbReference type="Gene3D" id="3.40.50.720">
    <property type="entry name" value="NAD(P)-binding Rossmann-like Domain"/>
    <property type="match status" value="1"/>
</dbReference>
<sequence>MLKVVVVAATGGIGRQLLKQALEAGHDVTAVVRDPTRLGDVPVRVVRCDLARAAPGELDEAMAGAGAVLSALGARSGAEAGVASRGTHAIVQAMRATGVRRVIAVSAASVGTVPSPGRPAPPRYNPGDGPVTRYVFAPVAKKLFRPHYLDLAIMEDVLRDSGLDWTVSRPPRLLDHALRPAYRTARDVNVRGGMFISRVDVARHMLSLIDDAGSVHHTISVAY</sequence>
<evidence type="ECO:0000259" key="1">
    <source>
        <dbReference type="Pfam" id="PF13460"/>
    </source>
</evidence>
<dbReference type="RefSeq" id="WP_212996561.1">
    <property type="nucleotide sequence ID" value="NZ_BAAATW010000005.1"/>
</dbReference>
<keyword evidence="3" id="KW-1185">Reference proteome</keyword>
<dbReference type="GO" id="GO:0004074">
    <property type="term" value="F:biliverdin reductase [NAD(P)H] activity"/>
    <property type="evidence" value="ECO:0007669"/>
    <property type="project" value="TreeGrafter"/>
</dbReference>
<accession>A0A919SEK9</accession>
<dbReference type="InterPro" id="IPR016040">
    <property type="entry name" value="NAD(P)-bd_dom"/>
</dbReference>
<dbReference type="Proteomes" id="UP000680865">
    <property type="component" value="Unassembled WGS sequence"/>
</dbReference>
<proteinExistence type="predicted"/>